<sequence>MDFFIAIRRWNGKSSEDIESLYTALVDQPDFEDRLVSALAGDEEIHRGASWLLKHHLEHRHALTDAQVSEVLDQLPLLKNWEAKLHILQCLTYIAVPLEHRNTVEEFVRSCLTEINKFVRAWAYNAMFELACQFPDLQPEVEVMFEAASEDEAASVKARVRNIQKQGFPVLNQAS</sequence>
<dbReference type="InterPro" id="IPR016024">
    <property type="entry name" value="ARM-type_fold"/>
</dbReference>
<evidence type="ECO:0000313" key="1">
    <source>
        <dbReference type="EMBL" id="GAA3932837.1"/>
    </source>
</evidence>
<dbReference type="SUPFAM" id="SSF48371">
    <property type="entry name" value="ARM repeat"/>
    <property type="match status" value="1"/>
</dbReference>
<reference evidence="2" key="1">
    <citation type="journal article" date="2019" name="Int. J. Syst. Evol. Microbiol.">
        <title>The Global Catalogue of Microorganisms (GCM) 10K type strain sequencing project: providing services to taxonomists for standard genome sequencing and annotation.</title>
        <authorList>
            <consortium name="The Broad Institute Genomics Platform"/>
            <consortium name="The Broad Institute Genome Sequencing Center for Infectious Disease"/>
            <person name="Wu L."/>
            <person name="Ma J."/>
        </authorList>
    </citation>
    <scope>NUCLEOTIDE SEQUENCE [LARGE SCALE GENOMIC DNA]</scope>
    <source>
        <strain evidence="2">JCM 17551</strain>
    </source>
</reference>
<comment type="caution">
    <text evidence="1">The sequence shown here is derived from an EMBL/GenBank/DDBJ whole genome shotgun (WGS) entry which is preliminary data.</text>
</comment>
<evidence type="ECO:0008006" key="3">
    <source>
        <dbReference type="Google" id="ProtNLM"/>
    </source>
</evidence>
<name>A0ABP7MZ13_9GAMM</name>
<gene>
    <name evidence="1" type="ORF">GCM10022277_32160</name>
</gene>
<dbReference type="EMBL" id="BAABBN010000007">
    <property type="protein sequence ID" value="GAA3932837.1"/>
    <property type="molecule type" value="Genomic_DNA"/>
</dbReference>
<organism evidence="1 2">
    <name type="scientific">Litoribacillus peritrichatus</name>
    <dbReference type="NCBI Taxonomy" id="718191"/>
    <lineage>
        <taxon>Bacteria</taxon>
        <taxon>Pseudomonadati</taxon>
        <taxon>Pseudomonadota</taxon>
        <taxon>Gammaproteobacteria</taxon>
        <taxon>Oceanospirillales</taxon>
        <taxon>Oceanospirillaceae</taxon>
        <taxon>Litoribacillus</taxon>
    </lineage>
</organism>
<proteinExistence type="predicted"/>
<accession>A0ABP7MZ13</accession>
<dbReference type="Proteomes" id="UP001501565">
    <property type="component" value="Unassembled WGS sequence"/>
</dbReference>
<evidence type="ECO:0000313" key="2">
    <source>
        <dbReference type="Proteomes" id="UP001501565"/>
    </source>
</evidence>
<dbReference type="RefSeq" id="WP_344799588.1">
    <property type="nucleotide sequence ID" value="NZ_BAABBN010000007.1"/>
</dbReference>
<keyword evidence="2" id="KW-1185">Reference proteome</keyword>
<protein>
    <recommendedName>
        <fullName evidence="3">HEAT repeat domain-containing protein</fullName>
    </recommendedName>
</protein>